<evidence type="ECO:0000313" key="4">
    <source>
        <dbReference type="Proteomes" id="UP000030765"/>
    </source>
</evidence>
<evidence type="ECO:0000313" key="2">
    <source>
        <dbReference type="EMBL" id="KFB44331.1"/>
    </source>
</evidence>
<accession>A0A084W287</accession>
<dbReference type="EnsemblMetazoa" id="ASIC012260-RA">
    <property type="protein sequence ID" value="ASIC012260-PA"/>
    <property type="gene ID" value="ASIC012260"/>
</dbReference>
<dbReference type="AlphaFoldDB" id="A0A084W287"/>
<keyword evidence="1" id="KW-0472">Membrane</keyword>
<dbReference type="EMBL" id="ATLV01019546">
    <property type="status" value="NOT_ANNOTATED_CDS"/>
    <property type="molecule type" value="Genomic_DNA"/>
</dbReference>
<dbReference type="EMBL" id="KE525275">
    <property type="protein sequence ID" value="KFB44331.1"/>
    <property type="molecule type" value="Genomic_DNA"/>
</dbReference>
<keyword evidence="4" id="KW-1185">Reference proteome</keyword>
<evidence type="ECO:0000256" key="1">
    <source>
        <dbReference type="SAM" id="Phobius"/>
    </source>
</evidence>
<reference evidence="3" key="2">
    <citation type="submission" date="2020-05" db="UniProtKB">
        <authorList>
            <consortium name="EnsemblMetazoa"/>
        </authorList>
    </citation>
    <scope>IDENTIFICATION</scope>
</reference>
<reference evidence="2 4" key="1">
    <citation type="journal article" date="2014" name="BMC Genomics">
        <title>Genome sequence of Anopheles sinensis provides insight into genetics basis of mosquito competence for malaria parasites.</title>
        <authorList>
            <person name="Zhou D."/>
            <person name="Zhang D."/>
            <person name="Ding G."/>
            <person name="Shi L."/>
            <person name="Hou Q."/>
            <person name="Ye Y."/>
            <person name="Xu Y."/>
            <person name="Zhou H."/>
            <person name="Xiong C."/>
            <person name="Li S."/>
            <person name="Yu J."/>
            <person name="Hong S."/>
            <person name="Yu X."/>
            <person name="Zou P."/>
            <person name="Chen C."/>
            <person name="Chang X."/>
            <person name="Wang W."/>
            <person name="Lv Y."/>
            <person name="Sun Y."/>
            <person name="Ma L."/>
            <person name="Shen B."/>
            <person name="Zhu C."/>
        </authorList>
    </citation>
    <scope>NUCLEOTIDE SEQUENCE [LARGE SCALE GENOMIC DNA]</scope>
</reference>
<name>A0A084W287_ANOSI</name>
<keyword evidence="1" id="KW-1133">Transmembrane helix</keyword>
<dbReference type="Proteomes" id="UP000030765">
    <property type="component" value="Unassembled WGS sequence"/>
</dbReference>
<organism evidence="2">
    <name type="scientific">Anopheles sinensis</name>
    <name type="common">Mosquito</name>
    <dbReference type="NCBI Taxonomy" id="74873"/>
    <lineage>
        <taxon>Eukaryota</taxon>
        <taxon>Metazoa</taxon>
        <taxon>Ecdysozoa</taxon>
        <taxon>Arthropoda</taxon>
        <taxon>Hexapoda</taxon>
        <taxon>Insecta</taxon>
        <taxon>Pterygota</taxon>
        <taxon>Neoptera</taxon>
        <taxon>Endopterygota</taxon>
        <taxon>Diptera</taxon>
        <taxon>Nematocera</taxon>
        <taxon>Culicoidea</taxon>
        <taxon>Culicidae</taxon>
        <taxon>Anophelinae</taxon>
        <taxon>Anopheles</taxon>
    </lineage>
</organism>
<sequence>MIADRRVLGWLVFPFRPDQIALNLVLGGALGHLIASFHRHSVDTRTPREDKRANAQPEGAINLLRIIGLRIHRARAHRTRNGPGRDT</sequence>
<protein>
    <submittedName>
        <fullName evidence="2 3">2-dehydropantoate 2-reductase</fullName>
    </submittedName>
</protein>
<keyword evidence="1" id="KW-0812">Transmembrane</keyword>
<dbReference type="VEuPathDB" id="VectorBase:ASIC012260"/>
<gene>
    <name evidence="2" type="ORF">ZHAS_00012260</name>
</gene>
<evidence type="ECO:0000313" key="3">
    <source>
        <dbReference type="EnsemblMetazoa" id="ASIC012260-PA"/>
    </source>
</evidence>
<proteinExistence type="predicted"/>
<feature type="transmembrane region" description="Helical" evidence="1">
    <location>
        <begin position="20"/>
        <end position="38"/>
    </location>
</feature>